<reference evidence="3 4" key="1">
    <citation type="submission" date="2015-04" db="EMBL/GenBank/DDBJ databases">
        <authorList>
            <person name="Syromyatnikov M.Y."/>
            <person name="Popov V.N."/>
        </authorList>
    </citation>
    <scope>NUCLEOTIDE SEQUENCE [LARGE SCALE GENOMIC DNA]</scope>
    <source>
        <strain evidence="3">WF-38-12</strain>
    </source>
</reference>
<evidence type="ECO:0000256" key="2">
    <source>
        <dbReference type="ARBA" id="ARBA00023242"/>
    </source>
</evidence>
<dbReference type="PANTHER" id="PTHR37534">
    <property type="entry name" value="TRANSCRIPTIONAL ACTIVATOR PROTEIN UGA3"/>
    <property type="match status" value="1"/>
</dbReference>
<dbReference type="Proteomes" id="UP000054383">
    <property type="component" value="Unassembled WGS sequence"/>
</dbReference>
<dbReference type="GO" id="GO:0005634">
    <property type="term" value="C:nucleus"/>
    <property type="evidence" value="ECO:0007669"/>
    <property type="project" value="UniProtKB-SubCell"/>
</dbReference>
<accession>A0A0U1LN18</accession>
<dbReference type="GO" id="GO:0003700">
    <property type="term" value="F:DNA-binding transcription factor activity"/>
    <property type="evidence" value="ECO:0007669"/>
    <property type="project" value="TreeGrafter"/>
</dbReference>
<dbReference type="AlphaFoldDB" id="A0A0U1LN18"/>
<comment type="subcellular location">
    <subcellularLocation>
        <location evidence="1">Nucleus</location>
    </subcellularLocation>
</comment>
<dbReference type="GO" id="GO:0045944">
    <property type="term" value="P:positive regulation of transcription by RNA polymerase II"/>
    <property type="evidence" value="ECO:0007669"/>
    <property type="project" value="TreeGrafter"/>
</dbReference>
<proteinExistence type="predicted"/>
<keyword evidence="2" id="KW-0539">Nucleus</keyword>
<evidence type="ECO:0000256" key="1">
    <source>
        <dbReference type="ARBA" id="ARBA00004123"/>
    </source>
</evidence>
<dbReference type="EMBL" id="CVMT01000001">
    <property type="protein sequence ID" value="CRG83806.1"/>
    <property type="molecule type" value="Genomic_DNA"/>
</dbReference>
<gene>
    <name evidence="3" type="ORF">PISL3812_01162</name>
</gene>
<organism evidence="3 4">
    <name type="scientific">Talaromyces islandicus</name>
    <name type="common">Penicillium islandicum</name>
    <dbReference type="NCBI Taxonomy" id="28573"/>
    <lineage>
        <taxon>Eukaryota</taxon>
        <taxon>Fungi</taxon>
        <taxon>Dikarya</taxon>
        <taxon>Ascomycota</taxon>
        <taxon>Pezizomycotina</taxon>
        <taxon>Eurotiomycetes</taxon>
        <taxon>Eurotiomycetidae</taxon>
        <taxon>Eurotiales</taxon>
        <taxon>Trichocomaceae</taxon>
        <taxon>Talaromyces</taxon>
        <taxon>Talaromyces sect. Islandici</taxon>
    </lineage>
</organism>
<dbReference type="Pfam" id="PF11951">
    <property type="entry name" value="Fungal_trans_2"/>
    <property type="match status" value="1"/>
</dbReference>
<evidence type="ECO:0000313" key="3">
    <source>
        <dbReference type="EMBL" id="CRG83806.1"/>
    </source>
</evidence>
<dbReference type="OMA" id="EWLWYVW"/>
<dbReference type="OrthoDB" id="4221240at2759"/>
<dbReference type="PANTHER" id="PTHR37534:SF39">
    <property type="entry name" value="TRANSCRIPTION FACTOR DOMAIN-CONTAINING PROTEIN"/>
    <property type="match status" value="1"/>
</dbReference>
<keyword evidence="4" id="KW-1185">Reference proteome</keyword>
<dbReference type="STRING" id="28573.A0A0U1LN18"/>
<evidence type="ECO:0000313" key="4">
    <source>
        <dbReference type="Proteomes" id="UP000054383"/>
    </source>
</evidence>
<protein>
    <submittedName>
        <fullName evidence="3">Uncharacterized protein</fullName>
    </submittedName>
</protein>
<dbReference type="GO" id="GO:0000976">
    <property type="term" value="F:transcription cis-regulatory region binding"/>
    <property type="evidence" value="ECO:0007669"/>
    <property type="project" value="TreeGrafter"/>
</dbReference>
<sequence length="333" mass="37992">MISKMAILDDSASSCGVLNSLLAWAVLAKYENPKQATKFVAAALSSLRVSMKNGIRRQEALQHVLAGILICALEMHLFSQSSPVWLLYLSGTKNVINQFYQHNTSEDTDQTLLFQWVLYFDTLAQLGLEKGSTQFIFHKITMSDRPTNKIMELFSEFCYNVLTPDDPRYFSTEYISWLGYIENQLISTREQLTERVPLLEINGDSESLAVKELFVLAVLVYFTKKSTKLIGSSSKTNEWIESAFQILSETKHCNKPFPLFIFGLEARTDSRRLLILDVIDSTSKKFNARGLVSVRKLLLKAWVQYDLHAGDDLRQDRDMCYFLGVFNFVPCLV</sequence>
<dbReference type="InterPro" id="IPR021858">
    <property type="entry name" value="Fun_TF"/>
</dbReference>
<name>A0A0U1LN18_TALIS</name>